<protein>
    <submittedName>
        <fullName evidence="1">Uncharacterized protein</fullName>
    </submittedName>
</protein>
<dbReference type="AlphaFoldDB" id="A0A2P2NHG8"/>
<dbReference type="EMBL" id="GGEC01061399">
    <property type="protein sequence ID" value="MBX41883.1"/>
    <property type="molecule type" value="Transcribed_RNA"/>
</dbReference>
<reference evidence="1" key="1">
    <citation type="submission" date="2018-02" db="EMBL/GenBank/DDBJ databases">
        <title>Rhizophora mucronata_Transcriptome.</title>
        <authorList>
            <person name="Meera S.P."/>
            <person name="Sreeshan A."/>
            <person name="Augustine A."/>
        </authorList>
    </citation>
    <scope>NUCLEOTIDE SEQUENCE</scope>
    <source>
        <tissue evidence="1">Leaf</tissue>
    </source>
</reference>
<name>A0A2P2NHG8_RHIMU</name>
<accession>A0A2P2NHG8</accession>
<sequence>MKNALVCIYWTCAFPACSPRGSYLYAVSDVLFLKHLLVTPGNI</sequence>
<proteinExistence type="predicted"/>
<organism evidence="1">
    <name type="scientific">Rhizophora mucronata</name>
    <name type="common">Asiatic mangrove</name>
    <dbReference type="NCBI Taxonomy" id="61149"/>
    <lineage>
        <taxon>Eukaryota</taxon>
        <taxon>Viridiplantae</taxon>
        <taxon>Streptophyta</taxon>
        <taxon>Embryophyta</taxon>
        <taxon>Tracheophyta</taxon>
        <taxon>Spermatophyta</taxon>
        <taxon>Magnoliopsida</taxon>
        <taxon>eudicotyledons</taxon>
        <taxon>Gunneridae</taxon>
        <taxon>Pentapetalae</taxon>
        <taxon>rosids</taxon>
        <taxon>fabids</taxon>
        <taxon>Malpighiales</taxon>
        <taxon>Rhizophoraceae</taxon>
        <taxon>Rhizophora</taxon>
    </lineage>
</organism>
<evidence type="ECO:0000313" key="1">
    <source>
        <dbReference type="EMBL" id="MBX41883.1"/>
    </source>
</evidence>